<accession>A6VVV1</accession>
<dbReference type="PANTHER" id="PTHR11113:SF14">
    <property type="entry name" value="N-ACETYLGLUCOSAMINE-6-PHOSPHATE DEACETYLASE"/>
    <property type="match status" value="1"/>
</dbReference>
<dbReference type="PIRSF" id="PIRSF038994">
    <property type="entry name" value="NagA"/>
    <property type="match status" value="1"/>
</dbReference>
<gene>
    <name evidence="10" type="ordered locus">Mmwyl1_1654</name>
</gene>
<dbReference type="HOGENOM" id="CLU_032482_2_2_6"/>
<dbReference type="GO" id="GO:0046872">
    <property type="term" value="F:metal ion binding"/>
    <property type="evidence" value="ECO:0007669"/>
    <property type="project" value="UniProtKB-KW"/>
</dbReference>
<feature type="binding site" evidence="8">
    <location>
        <position position="199"/>
    </location>
    <ligand>
        <name>Zn(2+)</name>
        <dbReference type="ChEBI" id="CHEBI:29105"/>
    </ligand>
</feature>
<dbReference type="InterPro" id="IPR032466">
    <property type="entry name" value="Metal_Hydrolase"/>
</dbReference>
<evidence type="ECO:0000313" key="10">
    <source>
        <dbReference type="EMBL" id="ABR70580.1"/>
    </source>
</evidence>
<dbReference type="Pfam" id="PF01979">
    <property type="entry name" value="Amidohydro_1"/>
    <property type="match status" value="1"/>
</dbReference>
<keyword evidence="3 5" id="KW-0378">Hydrolase</keyword>
<dbReference type="CDD" id="cd00854">
    <property type="entry name" value="NagA"/>
    <property type="match status" value="1"/>
</dbReference>
<dbReference type="FunFam" id="3.20.20.140:FF:000004">
    <property type="entry name" value="N-acetylglucosamine-6-phosphate deacetylase"/>
    <property type="match status" value="1"/>
</dbReference>
<protein>
    <submittedName>
        <fullName evidence="10">N-acetylglucosamine-6-phosphate deacetylase</fullName>
        <ecNumber evidence="10">3.5.1.25</ecNumber>
    </submittedName>
</protein>
<dbReference type="InterPro" id="IPR006680">
    <property type="entry name" value="Amidohydro-rel"/>
</dbReference>
<feature type="binding site" evidence="7">
    <location>
        <position position="145"/>
    </location>
    <ligand>
        <name>substrate</name>
    </ligand>
</feature>
<reference evidence="10" key="1">
    <citation type="submission" date="2007-06" db="EMBL/GenBank/DDBJ databases">
        <title>Complete sequence of Marinomonas sp. MWYL1.</title>
        <authorList>
            <consortium name="US DOE Joint Genome Institute"/>
            <person name="Copeland A."/>
            <person name="Lucas S."/>
            <person name="Lapidus A."/>
            <person name="Barry K."/>
            <person name="Glavina del Rio T."/>
            <person name="Dalin E."/>
            <person name="Tice H."/>
            <person name="Pitluck S."/>
            <person name="Kiss H."/>
            <person name="Brettin T."/>
            <person name="Bruce D."/>
            <person name="Detter J.C."/>
            <person name="Han C."/>
            <person name="Schmutz J."/>
            <person name="Larimer F."/>
            <person name="Land M."/>
            <person name="Hauser L."/>
            <person name="Kyrpides N."/>
            <person name="Kim E."/>
            <person name="Johnston A.W.B."/>
            <person name="Todd J.D."/>
            <person name="Rogers R."/>
            <person name="Wexler M."/>
            <person name="Bond P.L."/>
            <person name="Li Y."/>
            <person name="Richardson P."/>
        </authorList>
    </citation>
    <scope>NUCLEOTIDE SEQUENCE [LARGE SCALE GENOMIC DNA]</scope>
    <source>
        <strain evidence="10">MWYL1</strain>
    </source>
</reference>
<evidence type="ECO:0000256" key="8">
    <source>
        <dbReference type="PIRSR" id="PIRSR038994-3"/>
    </source>
</evidence>
<feature type="domain" description="Amidohydrolase-related" evidence="9">
    <location>
        <begin position="56"/>
        <end position="385"/>
    </location>
</feature>
<dbReference type="KEGG" id="mmw:Mmwyl1_1654"/>
<keyword evidence="4 5" id="KW-0119">Carbohydrate metabolism</keyword>
<dbReference type="STRING" id="400668.Mmwyl1_1654"/>
<dbReference type="EMBL" id="CP000749">
    <property type="protein sequence ID" value="ABR70580.1"/>
    <property type="molecule type" value="Genomic_DNA"/>
</dbReference>
<dbReference type="eggNOG" id="COG1820">
    <property type="taxonomic scope" value="Bacteria"/>
</dbReference>
<dbReference type="GO" id="GO:0006046">
    <property type="term" value="P:N-acetylglucosamine catabolic process"/>
    <property type="evidence" value="ECO:0007669"/>
    <property type="project" value="TreeGrafter"/>
</dbReference>
<comment type="similarity">
    <text evidence="1 5">Belongs to the metallo-dependent hydrolases superfamily. NagA family.</text>
</comment>
<feature type="binding site" evidence="8">
    <location>
        <position position="220"/>
    </location>
    <ligand>
        <name>Zn(2+)</name>
        <dbReference type="ChEBI" id="CHEBI:29105"/>
    </ligand>
</feature>
<organism evidence="10">
    <name type="scientific">Marinomonas sp. (strain MWYL1)</name>
    <dbReference type="NCBI Taxonomy" id="400668"/>
    <lineage>
        <taxon>Bacteria</taxon>
        <taxon>Pseudomonadati</taxon>
        <taxon>Pseudomonadota</taxon>
        <taxon>Gammaproteobacteria</taxon>
        <taxon>Oceanospirillales</taxon>
        <taxon>Oceanospirillaceae</taxon>
        <taxon>Marinomonas</taxon>
    </lineage>
</organism>
<evidence type="ECO:0000256" key="5">
    <source>
        <dbReference type="PIRNR" id="PIRNR038994"/>
    </source>
</evidence>
<dbReference type="SUPFAM" id="SSF51338">
    <property type="entry name" value="Composite domain of metallo-dependent hydrolases"/>
    <property type="match status" value="1"/>
</dbReference>
<feature type="active site" description="Proton donor/acceptor" evidence="6">
    <location>
        <position position="279"/>
    </location>
</feature>
<proteinExistence type="inferred from homology"/>
<feature type="binding site" evidence="7">
    <location>
        <begin position="223"/>
        <end position="224"/>
    </location>
    <ligand>
        <name>substrate</name>
    </ligand>
</feature>
<feature type="binding site" evidence="7">
    <location>
        <begin position="312"/>
        <end position="314"/>
    </location>
    <ligand>
        <name>substrate</name>
    </ligand>
</feature>
<dbReference type="GO" id="GO:0008448">
    <property type="term" value="F:N-acetylglucosamine-6-phosphate deacetylase activity"/>
    <property type="evidence" value="ECO:0007669"/>
    <property type="project" value="UniProtKB-EC"/>
</dbReference>
<evidence type="ECO:0000256" key="7">
    <source>
        <dbReference type="PIRSR" id="PIRSR038994-2"/>
    </source>
</evidence>
<dbReference type="Gene3D" id="2.30.40.10">
    <property type="entry name" value="Urease, subunit C, domain 1"/>
    <property type="match status" value="1"/>
</dbReference>
<feature type="binding site" evidence="8">
    <location>
        <position position="134"/>
    </location>
    <ligand>
        <name>Zn(2+)</name>
        <dbReference type="ChEBI" id="CHEBI:29105"/>
    </ligand>
</feature>
<dbReference type="Gene3D" id="3.20.20.140">
    <property type="entry name" value="Metal-dependent hydrolases"/>
    <property type="match status" value="1"/>
</dbReference>
<dbReference type="InterPro" id="IPR003764">
    <property type="entry name" value="GlcNAc_6-P_deAcase"/>
</dbReference>
<dbReference type="PANTHER" id="PTHR11113">
    <property type="entry name" value="N-ACETYLGLUCOSAMINE-6-PHOSPHATE DEACETYLASE"/>
    <property type="match status" value="1"/>
</dbReference>
<evidence type="ECO:0000256" key="4">
    <source>
        <dbReference type="ARBA" id="ARBA00023277"/>
    </source>
</evidence>
<name>A6VVV1_MARMS</name>
<evidence type="ECO:0000256" key="2">
    <source>
        <dbReference type="ARBA" id="ARBA00022723"/>
    </source>
</evidence>
<feature type="binding site" evidence="7">
    <location>
        <position position="256"/>
    </location>
    <ligand>
        <name>substrate</name>
    </ligand>
</feature>
<evidence type="ECO:0000256" key="6">
    <source>
        <dbReference type="PIRSR" id="PIRSR038994-1"/>
    </source>
</evidence>
<dbReference type="SUPFAM" id="SSF51556">
    <property type="entry name" value="Metallo-dependent hydrolases"/>
    <property type="match status" value="1"/>
</dbReference>
<comment type="cofactor">
    <cofactor evidence="8">
        <name>a divalent metal cation</name>
        <dbReference type="ChEBI" id="CHEBI:60240"/>
    </cofactor>
    <text evidence="8">Binds 1 divalent metal cation per subunit.</text>
</comment>
<dbReference type="EC" id="3.5.1.25" evidence="10"/>
<keyword evidence="2 8" id="KW-0479">Metal-binding</keyword>
<feature type="binding site" evidence="7">
    <location>
        <position position="231"/>
    </location>
    <ligand>
        <name>substrate</name>
    </ligand>
</feature>
<evidence type="ECO:0000259" key="9">
    <source>
        <dbReference type="Pfam" id="PF01979"/>
    </source>
</evidence>
<sequence length="388" mass="42242">MKEHMMKTIFAKRLFDGENWLMNQKVTFKDQVIDSIVSVPDYSDEQLNDNTGVVDILAPGFIDVHVNGGGGALFNHTPTIEALERMVAVHAQFGTVAMMPTLISDDYEIMSQAHQTVGQALKQKMAGILGMHYEGPYLNPIRKGVHNESKLRKPSEGKLATLLEVSRSGKLMVTLAPEQVPEGFIEWLVAEGVIVCIGHSAANYDQARQAVIDGARGFTHLFNAMTPLISREPGVVGAALQTDIPTWCGLIADGHHVHPASMRVAIAAKGCEHMLLVTDAIQSVGSDEKEMPFLGKKVLRSEGKVTTEDGTLAGSDLDMATAVRNTISLIGRTPAEALQMASLRPAEFLGIEHHFGRIKAGYRASLVALSEDYFVTSTWIDGQKVWGR</sequence>
<evidence type="ECO:0000256" key="3">
    <source>
        <dbReference type="ARBA" id="ARBA00022801"/>
    </source>
</evidence>
<dbReference type="InterPro" id="IPR011059">
    <property type="entry name" value="Metal-dep_hydrolase_composite"/>
</dbReference>
<dbReference type="AlphaFoldDB" id="A6VVV1"/>
<evidence type="ECO:0000256" key="1">
    <source>
        <dbReference type="ARBA" id="ARBA00010716"/>
    </source>
</evidence>
<dbReference type="NCBIfam" id="TIGR00221">
    <property type="entry name" value="nagA"/>
    <property type="match status" value="1"/>
</dbReference>